<keyword evidence="9 10" id="KW-0961">Cell wall biogenesis/degradation</keyword>
<keyword evidence="2 10" id="KW-0132">Cell division</keyword>
<dbReference type="InterPro" id="IPR006009">
    <property type="entry name" value="GlcNAc_MurG"/>
</dbReference>
<organism evidence="13 14">
    <name type="scientific">Paenibacillus terricola</name>
    <dbReference type="NCBI Taxonomy" id="2763503"/>
    <lineage>
        <taxon>Bacteria</taxon>
        <taxon>Bacillati</taxon>
        <taxon>Bacillota</taxon>
        <taxon>Bacilli</taxon>
        <taxon>Bacillales</taxon>
        <taxon>Paenibacillaceae</taxon>
        <taxon>Paenibacillus</taxon>
    </lineage>
</organism>
<comment type="caution">
    <text evidence="10">Lacks conserved residue(s) required for the propagation of feature annotation.</text>
</comment>
<protein>
    <recommendedName>
        <fullName evidence="10">UDP-N-acetylglucosamine--N-acetylmuramyl-(pentapeptide) pyrophosphoryl-undecaprenol N-acetylglucosamine transferase</fullName>
        <ecNumber evidence="10">2.4.1.227</ecNumber>
    </recommendedName>
    <alternativeName>
        <fullName evidence="10">Undecaprenyl-PP-MurNAc-pentapeptide-UDPGlcNAc GlcNAc transferase</fullName>
    </alternativeName>
</protein>
<evidence type="ECO:0000256" key="5">
    <source>
        <dbReference type="ARBA" id="ARBA00022960"/>
    </source>
</evidence>
<evidence type="ECO:0000313" key="13">
    <source>
        <dbReference type="EMBL" id="MBD3918506.1"/>
    </source>
</evidence>
<comment type="subcellular location">
    <subcellularLocation>
        <location evidence="10">Cell membrane</location>
        <topology evidence="10">Peripheral membrane protein</topology>
        <orientation evidence="10">Cytoplasmic side</orientation>
    </subcellularLocation>
</comment>
<dbReference type="Proteomes" id="UP000609346">
    <property type="component" value="Unassembled WGS sequence"/>
</dbReference>
<keyword evidence="7 10" id="KW-0472">Membrane</keyword>
<evidence type="ECO:0000259" key="12">
    <source>
        <dbReference type="Pfam" id="PF04101"/>
    </source>
</evidence>
<dbReference type="RefSeq" id="WP_191202691.1">
    <property type="nucleotide sequence ID" value="NZ_JACXZA010000001.1"/>
</dbReference>
<keyword evidence="1 10" id="KW-1003">Cell membrane</keyword>
<dbReference type="HAMAP" id="MF_00033">
    <property type="entry name" value="MurG"/>
    <property type="match status" value="1"/>
</dbReference>
<comment type="pathway">
    <text evidence="10">Cell wall biogenesis; peptidoglycan biosynthesis.</text>
</comment>
<dbReference type="Pfam" id="PF04101">
    <property type="entry name" value="Glyco_tran_28_C"/>
    <property type="match status" value="1"/>
</dbReference>
<dbReference type="Gene3D" id="3.40.50.2000">
    <property type="entry name" value="Glycogen Phosphorylase B"/>
    <property type="match status" value="2"/>
</dbReference>
<evidence type="ECO:0000256" key="9">
    <source>
        <dbReference type="ARBA" id="ARBA00023316"/>
    </source>
</evidence>
<proteinExistence type="inferred from homology"/>
<accession>A0ABR8MR89</accession>
<evidence type="ECO:0000256" key="7">
    <source>
        <dbReference type="ARBA" id="ARBA00023136"/>
    </source>
</evidence>
<evidence type="ECO:0000256" key="8">
    <source>
        <dbReference type="ARBA" id="ARBA00023306"/>
    </source>
</evidence>
<comment type="caution">
    <text evidence="13">The sequence shown here is derived from an EMBL/GenBank/DDBJ whole genome shotgun (WGS) entry which is preliminary data.</text>
</comment>
<feature type="binding site" evidence="10">
    <location>
        <position position="291"/>
    </location>
    <ligand>
        <name>UDP-N-acetyl-alpha-D-glucosamine</name>
        <dbReference type="ChEBI" id="CHEBI:57705"/>
    </ligand>
</feature>
<comment type="catalytic activity">
    <reaction evidence="10">
        <text>di-trans,octa-cis-undecaprenyl diphospho-N-acetyl-alpha-D-muramoyl-L-alanyl-D-glutamyl-meso-2,6-diaminopimeloyl-D-alanyl-D-alanine + UDP-N-acetyl-alpha-D-glucosamine = di-trans,octa-cis-undecaprenyl diphospho-[N-acetyl-alpha-D-glucosaminyl-(1-&gt;4)]-N-acetyl-alpha-D-muramoyl-L-alanyl-D-glutamyl-meso-2,6-diaminopimeloyl-D-alanyl-D-alanine + UDP + H(+)</text>
        <dbReference type="Rhea" id="RHEA:31227"/>
        <dbReference type="ChEBI" id="CHEBI:15378"/>
        <dbReference type="ChEBI" id="CHEBI:57705"/>
        <dbReference type="ChEBI" id="CHEBI:58223"/>
        <dbReference type="ChEBI" id="CHEBI:61387"/>
        <dbReference type="ChEBI" id="CHEBI:61388"/>
        <dbReference type="EC" id="2.4.1.227"/>
    </reaction>
</comment>
<gene>
    <name evidence="10" type="primary">murG</name>
    <name evidence="13" type="ORF">H8B09_07045</name>
</gene>
<reference evidence="13 14" key="1">
    <citation type="submission" date="2020-09" db="EMBL/GenBank/DDBJ databases">
        <title>Paenibacillus sp. strain PR3 16S rRNA gene Genome sequencing and assembly.</title>
        <authorList>
            <person name="Kim J."/>
        </authorList>
    </citation>
    <scope>NUCLEOTIDE SEQUENCE [LARGE SCALE GENOMIC DNA]</scope>
    <source>
        <strain evidence="13 14">PR3</strain>
    </source>
</reference>
<dbReference type="EC" id="2.4.1.227" evidence="10"/>
<evidence type="ECO:0000259" key="11">
    <source>
        <dbReference type="Pfam" id="PF03033"/>
    </source>
</evidence>
<evidence type="ECO:0000256" key="4">
    <source>
        <dbReference type="ARBA" id="ARBA00022679"/>
    </source>
</evidence>
<feature type="binding site" evidence="10">
    <location>
        <begin position="11"/>
        <end position="13"/>
    </location>
    <ligand>
        <name>UDP-N-acetyl-alpha-D-glucosamine</name>
        <dbReference type="ChEBI" id="CHEBI:57705"/>
    </ligand>
</feature>
<feature type="domain" description="Glycosyltransferase family 28 N-terminal" evidence="11">
    <location>
        <begin position="4"/>
        <end position="141"/>
    </location>
</feature>
<dbReference type="NCBIfam" id="NF009102">
    <property type="entry name" value="PRK12446.1"/>
    <property type="match status" value="1"/>
</dbReference>
<name>A0ABR8MR89_9BACL</name>
<keyword evidence="4 10" id="KW-0808">Transferase</keyword>
<keyword evidence="14" id="KW-1185">Reference proteome</keyword>
<dbReference type="InterPro" id="IPR007235">
    <property type="entry name" value="Glyco_trans_28_C"/>
</dbReference>
<dbReference type="PANTHER" id="PTHR21015:SF27">
    <property type="entry name" value="UDP-N-ACETYLGLUCOSAMINE--N-ACETYLMURAMYL-(PENTAPEPTIDE) PYROPHOSPHORYL-UNDECAPRENOL N-ACETYLGLUCOSAMINE TRANSFERASE"/>
    <property type="match status" value="1"/>
</dbReference>
<dbReference type="CDD" id="cd03785">
    <property type="entry name" value="GT28_MurG"/>
    <property type="match status" value="1"/>
</dbReference>
<evidence type="ECO:0000313" key="14">
    <source>
        <dbReference type="Proteomes" id="UP000609346"/>
    </source>
</evidence>
<feature type="binding site" evidence="10">
    <location>
        <position position="167"/>
    </location>
    <ligand>
        <name>UDP-N-acetyl-alpha-D-glucosamine</name>
        <dbReference type="ChEBI" id="CHEBI:57705"/>
    </ligand>
</feature>
<keyword evidence="8 10" id="KW-0131">Cell cycle</keyword>
<evidence type="ECO:0000256" key="3">
    <source>
        <dbReference type="ARBA" id="ARBA00022676"/>
    </source>
</evidence>
<evidence type="ECO:0000256" key="2">
    <source>
        <dbReference type="ARBA" id="ARBA00022618"/>
    </source>
</evidence>
<comment type="similarity">
    <text evidence="10">Belongs to the glycosyltransferase 28 family. MurG subfamily.</text>
</comment>
<keyword evidence="6 10" id="KW-0573">Peptidoglycan synthesis</keyword>
<sequence>MKSILFTGGGSAGHVTVNLALIPKFIADGWKVDYIGSVDGIERRLIESLDGVAYHPIATGKLRRYMDWRNVKDPFKVVRGVMQAYRLIRKLKPNVVFSKGGFVSVPVVLGARLNKTPILIHESDLTPGLANRIAMPFATGICTTFPETSQYIKAGGTEVRHVGAVIREEIRQGAAQLGRAFCKLDASKPVLLIMGGSLGARAINAAVRSALPELTRRFYVVHLCGKGGLESNIDNPSYRQYEYVQEQLPDMLAMTDIVVTRAGSNSIYEFLSLQLPMLLIPLSKKQSRGDQLLNAASFKDAGYAEVLEEEALNAASLVANVSKLYDERHTYRYTMRRHSQQDALNAVHKWIGDIAKP</sequence>
<dbReference type="PANTHER" id="PTHR21015">
    <property type="entry name" value="UDP-N-ACETYLGLUCOSAMINE--N-ACETYLMURAMYL-(PENTAPEPTIDE) PYROPHOSPHORYL-UNDECAPRENOL N-ACETYLGLUCOSAMINE TRANSFERASE 1"/>
    <property type="match status" value="1"/>
</dbReference>
<feature type="domain" description="Glycosyl transferase family 28 C-terminal" evidence="12">
    <location>
        <begin position="190"/>
        <end position="341"/>
    </location>
</feature>
<dbReference type="InterPro" id="IPR004276">
    <property type="entry name" value="GlycoTrans_28_N"/>
</dbReference>
<dbReference type="EMBL" id="JACXZA010000001">
    <property type="protein sequence ID" value="MBD3918506.1"/>
    <property type="molecule type" value="Genomic_DNA"/>
</dbReference>
<dbReference type="Pfam" id="PF03033">
    <property type="entry name" value="Glyco_transf_28"/>
    <property type="match status" value="1"/>
</dbReference>
<evidence type="ECO:0000256" key="10">
    <source>
        <dbReference type="HAMAP-Rule" id="MF_00033"/>
    </source>
</evidence>
<evidence type="ECO:0000256" key="1">
    <source>
        <dbReference type="ARBA" id="ARBA00022475"/>
    </source>
</evidence>
<feature type="binding site" evidence="10">
    <location>
        <position position="197"/>
    </location>
    <ligand>
        <name>UDP-N-acetyl-alpha-D-glucosamine</name>
        <dbReference type="ChEBI" id="CHEBI:57705"/>
    </ligand>
</feature>
<evidence type="ECO:0000256" key="6">
    <source>
        <dbReference type="ARBA" id="ARBA00022984"/>
    </source>
</evidence>
<comment type="function">
    <text evidence="10">Cell wall formation. Catalyzes the transfer of a GlcNAc subunit on undecaprenyl-pyrophosphoryl-MurNAc-pentapeptide (lipid intermediate I) to form undecaprenyl-pyrophosphoryl-MurNAc-(pentapeptide)GlcNAc (lipid intermediate II).</text>
</comment>
<keyword evidence="5 10" id="KW-0133">Cell shape</keyword>
<dbReference type="SUPFAM" id="SSF53756">
    <property type="entry name" value="UDP-Glycosyltransferase/glycogen phosphorylase"/>
    <property type="match status" value="1"/>
</dbReference>
<keyword evidence="3 10" id="KW-0328">Glycosyltransferase</keyword>